<accession>A0A8T3VJ41</accession>
<dbReference type="Proteomes" id="UP000713479">
    <property type="component" value="Unassembled WGS sequence"/>
</dbReference>
<sequence length="133" mass="15385">MFEEDKDDKIYNLIITNGIDKNREYGQFTEKLFSKTDFLWKESMSPAYATAGEEFFKKVDRIILLAGLYKDNKQTFDDLVEAAEKYNIPLVLVRPYGLEEVPEELEKKAATIVGWNANCIVDSIKNSDELMEE</sequence>
<reference evidence="1" key="1">
    <citation type="submission" date="2019-04" db="EMBL/GenBank/DDBJ databases">
        <title>Evolution of Biomass-Degrading Anaerobic Consortia Revealed by Metagenomics.</title>
        <authorList>
            <person name="Peng X."/>
        </authorList>
    </citation>
    <scope>NUCLEOTIDE SEQUENCE</scope>
    <source>
        <strain evidence="1">SIG13</strain>
    </source>
</reference>
<proteinExistence type="predicted"/>
<dbReference type="Gene3D" id="3.40.50.9200">
    <property type="entry name" value="Hypothetical protein MTH538"/>
    <property type="match status" value="1"/>
</dbReference>
<dbReference type="EMBL" id="SUTF01000002">
    <property type="protein sequence ID" value="MBE6509900.1"/>
    <property type="molecule type" value="Genomic_DNA"/>
</dbReference>
<evidence type="ECO:0000313" key="2">
    <source>
        <dbReference type="Proteomes" id="UP000713479"/>
    </source>
</evidence>
<name>A0A8T3VJ41_9EURY</name>
<organism evidence="1 2">
    <name type="scientific">Methanobrevibacter millerae</name>
    <dbReference type="NCBI Taxonomy" id="230361"/>
    <lineage>
        <taxon>Archaea</taxon>
        <taxon>Methanobacteriati</taxon>
        <taxon>Methanobacteriota</taxon>
        <taxon>Methanomada group</taxon>
        <taxon>Methanobacteria</taxon>
        <taxon>Methanobacteriales</taxon>
        <taxon>Methanobacteriaceae</taxon>
        <taxon>Methanobrevibacter</taxon>
    </lineage>
</organism>
<protein>
    <submittedName>
        <fullName evidence="1">Nuclease</fullName>
    </submittedName>
</protein>
<dbReference type="SUPFAM" id="SSF52206">
    <property type="entry name" value="Hypothetical protein MTH538"/>
    <property type="match status" value="1"/>
</dbReference>
<dbReference type="InterPro" id="IPR036490">
    <property type="entry name" value="ThsB_TIR-like_sf"/>
</dbReference>
<dbReference type="AlphaFoldDB" id="A0A8T3VJ41"/>
<comment type="caution">
    <text evidence="1">The sequence shown here is derived from an EMBL/GenBank/DDBJ whole genome shotgun (WGS) entry which is preliminary data.</text>
</comment>
<gene>
    <name evidence="1" type="ORF">E7Z74_01330</name>
</gene>
<evidence type="ECO:0000313" key="1">
    <source>
        <dbReference type="EMBL" id="MBE6509900.1"/>
    </source>
</evidence>